<evidence type="ECO:0000256" key="2">
    <source>
        <dbReference type="ARBA" id="ARBA00022963"/>
    </source>
</evidence>
<feature type="active site" description="Proton acceptor" evidence="4">
    <location>
        <position position="207"/>
    </location>
</feature>
<keyword evidence="3 4" id="KW-0443">Lipid metabolism</keyword>
<dbReference type="EMBL" id="JBHUEN010000034">
    <property type="protein sequence ID" value="MFD1882485.1"/>
    <property type="molecule type" value="Genomic_DNA"/>
</dbReference>
<evidence type="ECO:0000313" key="6">
    <source>
        <dbReference type="EMBL" id="MFD1882485.1"/>
    </source>
</evidence>
<sequence>MAKAKRINLALQGGGSHGAFTWGVLDRLLDEPGIEIASVSGTSAGALNGAALKGGLSAAPGKAGRDAAKRNLRHIWSEVEQLSDNRVVRWMTSVFPLPRAMQRWAEFFSPAAWLDNVTRVFSPYDYGLFYSNPLRHIIQEMPFPRVDIDAGPRFFVTATNVRTGKIRIFSGAEITADAIMASACLPNLFRAVEIRDPATGTHEAYWDGGYSGNPALFPLFHPDLPRDIVIVNINPMLREAIPKTPAAIQDRINEISFNASLLSELRAISFVKRLFAQGRIDEGAMKNVLVHMIMDDSLMNDLTARSKVTPSPGMIEVMRDAGWNAAEKFLSESGGNLGQRDSIDIPSLLS</sequence>
<dbReference type="PANTHER" id="PTHR14226:SF78">
    <property type="entry name" value="SLR0060 PROTEIN"/>
    <property type="match status" value="1"/>
</dbReference>
<feature type="short sequence motif" description="GXGXXG" evidence="4">
    <location>
        <begin position="13"/>
        <end position="18"/>
    </location>
</feature>
<dbReference type="Proteomes" id="UP001597213">
    <property type="component" value="Unassembled WGS sequence"/>
</dbReference>
<protein>
    <submittedName>
        <fullName evidence="6">Patatin-like phospholipase family protein</fullName>
    </submittedName>
</protein>
<dbReference type="PANTHER" id="PTHR14226">
    <property type="entry name" value="NEUROPATHY TARGET ESTERASE/SWISS CHEESE D.MELANOGASTER"/>
    <property type="match status" value="1"/>
</dbReference>
<gene>
    <name evidence="6" type="ORF">ACFSCT_12245</name>
</gene>
<accession>A0ABW4R8Y0</accession>
<feature type="domain" description="PNPLA" evidence="5">
    <location>
        <begin position="9"/>
        <end position="220"/>
    </location>
</feature>
<dbReference type="Pfam" id="PF01734">
    <property type="entry name" value="Patatin"/>
    <property type="match status" value="1"/>
</dbReference>
<feature type="active site" description="Nucleophile" evidence="4">
    <location>
        <position position="43"/>
    </location>
</feature>
<feature type="short sequence motif" description="GXSXG" evidence="4">
    <location>
        <begin position="41"/>
        <end position="45"/>
    </location>
</feature>
<keyword evidence="1 4" id="KW-0378">Hydrolase</keyword>
<dbReference type="InterPro" id="IPR002641">
    <property type="entry name" value="PNPLA_dom"/>
</dbReference>
<evidence type="ECO:0000256" key="1">
    <source>
        <dbReference type="ARBA" id="ARBA00022801"/>
    </source>
</evidence>
<reference evidence="7" key="1">
    <citation type="journal article" date="2019" name="Int. J. Syst. Evol. Microbiol.">
        <title>The Global Catalogue of Microorganisms (GCM) 10K type strain sequencing project: providing services to taxonomists for standard genome sequencing and annotation.</title>
        <authorList>
            <consortium name="The Broad Institute Genomics Platform"/>
            <consortium name="The Broad Institute Genome Sequencing Center for Infectious Disease"/>
            <person name="Wu L."/>
            <person name="Ma J."/>
        </authorList>
    </citation>
    <scope>NUCLEOTIDE SEQUENCE [LARGE SCALE GENOMIC DNA]</scope>
    <source>
        <strain evidence="7">CCUG 56029</strain>
    </source>
</reference>
<comment type="caution">
    <text evidence="6">The sequence shown here is derived from an EMBL/GenBank/DDBJ whole genome shotgun (WGS) entry which is preliminary data.</text>
</comment>
<evidence type="ECO:0000259" key="5">
    <source>
        <dbReference type="PROSITE" id="PS51635"/>
    </source>
</evidence>
<keyword evidence="2 4" id="KW-0442">Lipid degradation</keyword>
<organism evidence="6 7">
    <name type="scientific">Paracoccus pacificus</name>
    <dbReference type="NCBI Taxonomy" id="1463598"/>
    <lineage>
        <taxon>Bacteria</taxon>
        <taxon>Pseudomonadati</taxon>
        <taxon>Pseudomonadota</taxon>
        <taxon>Alphaproteobacteria</taxon>
        <taxon>Rhodobacterales</taxon>
        <taxon>Paracoccaceae</taxon>
        <taxon>Paracoccus</taxon>
    </lineage>
</organism>
<dbReference type="SUPFAM" id="SSF52151">
    <property type="entry name" value="FabD/lysophospholipase-like"/>
    <property type="match status" value="1"/>
</dbReference>
<name>A0ABW4R8Y0_9RHOB</name>
<evidence type="ECO:0000256" key="4">
    <source>
        <dbReference type="PROSITE-ProRule" id="PRU01161"/>
    </source>
</evidence>
<feature type="short sequence motif" description="DGA/G" evidence="4">
    <location>
        <begin position="207"/>
        <end position="209"/>
    </location>
</feature>
<dbReference type="RefSeq" id="WP_379143138.1">
    <property type="nucleotide sequence ID" value="NZ_JBHUEN010000034.1"/>
</dbReference>
<evidence type="ECO:0000313" key="7">
    <source>
        <dbReference type="Proteomes" id="UP001597213"/>
    </source>
</evidence>
<dbReference type="InterPro" id="IPR016035">
    <property type="entry name" value="Acyl_Trfase/lysoPLipase"/>
</dbReference>
<keyword evidence="7" id="KW-1185">Reference proteome</keyword>
<dbReference type="PROSITE" id="PS51635">
    <property type="entry name" value="PNPLA"/>
    <property type="match status" value="1"/>
</dbReference>
<evidence type="ECO:0000256" key="3">
    <source>
        <dbReference type="ARBA" id="ARBA00023098"/>
    </source>
</evidence>
<proteinExistence type="predicted"/>
<dbReference type="InterPro" id="IPR050301">
    <property type="entry name" value="NTE"/>
</dbReference>
<dbReference type="Gene3D" id="3.40.1090.10">
    <property type="entry name" value="Cytosolic phospholipase A2 catalytic domain"/>
    <property type="match status" value="2"/>
</dbReference>